<sequence>MIRYLFGSQLDEHCDLSSAMFRDRTAQFRDRMGWDVIVDPLGWETDEFDALDPLYVIAEDATGGHAGSLRFLPTTGPTMLRDVFPHLTGGRPIRDRLIWECTRFCLSPSSDGTVTRRLLLAASELGLGMGLSHAVGVFDFPMVRIYRRLGWPPEVLRSADGISAGIWTFSDQTHDLLCGATGISARASRDWYEAQLGDVLPLPVRA</sequence>
<keyword evidence="3 6" id="KW-0949">S-adenosyl-L-methionine</keyword>
<evidence type="ECO:0000256" key="5">
    <source>
        <dbReference type="PROSITE-ProRule" id="PRU00533"/>
    </source>
</evidence>
<evidence type="ECO:0000256" key="6">
    <source>
        <dbReference type="RuleBase" id="RU361135"/>
    </source>
</evidence>
<accession>A0A1H7I632</accession>
<keyword evidence="2 6" id="KW-0808">Transferase</keyword>
<dbReference type="OrthoDB" id="6169313at2"/>
<dbReference type="RefSeq" id="WP_092760185.1">
    <property type="nucleotide sequence ID" value="NZ_FNZQ01000001.1"/>
</dbReference>
<reference evidence="7 8" key="1">
    <citation type="submission" date="2016-10" db="EMBL/GenBank/DDBJ databases">
        <authorList>
            <person name="de Groot N.N."/>
        </authorList>
    </citation>
    <scope>NUCLEOTIDE SEQUENCE [LARGE SCALE GENOMIC DNA]</scope>
    <source>
        <strain evidence="7 8">DSM 14858</strain>
    </source>
</reference>
<dbReference type="GO" id="GO:0061579">
    <property type="term" value="F:N-acyl homoserine lactone synthase activity"/>
    <property type="evidence" value="ECO:0007669"/>
    <property type="project" value="UniProtKB-UniRule"/>
</dbReference>
<evidence type="ECO:0000256" key="3">
    <source>
        <dbReference type="ARBA" id="ARBA00022691"/>
    </source>
</evidence>
<dbReference type="EC" id="2.3.1.184" evidence="6"/>
<dbReference type="InterPro" id="IPR001690">
    <property type="entry name" value="Autoind_synthase"/>
</dbReference>
<name>A0A1H7I632_9RHOB</name>
<dbReference type="STRING" id="188906.SAMN04488526_0936"/>
<dbReference type="GO" id="GO:0009372">
    <property type="term" value="P:quorum sensing"/>
    <property type="evidence" value="ECO:0007669"/>
    <property type="project" value="UniProtKB-UniRule"/>
</dbReference>
<evidence type="ECO:0000256" key="1">
    <source>
        <dbReference type="ARBA" id="ARBA00022654"/>
    </source>
</evidence>
<gene>
    <name evidence="7" type="ORF">SAMN04488526_0936</name>
</gene>
<evidence type="ECO:0000313" key="7">
    <source>
        <dbReference type="EMBL" id="SEK57888.1"/>
    </source>
</evidence>
<dbReference type="PANTHER" id="PTHR39322">
    <property type="entry name" value="ACYL-HOMOSERINE-LACTONE SYNTHASE"/>
    <property type="match status" value="1"/>
</dbReference>
<keyword evidence="1 5" id="KW-0673">Quorum sensing</keyword>
<proteinExistence type="inferred from homology"/>
<dbReference type="PROSITE" id="PS51187">
    <property type="entry name" value="AUTOINDUCER_SYNTH_2"/>
    <property type="match status" value="1"/>
</dbReference>
<keyword evidence="8" id="KW-1185">Reference proteome</keyword>
<dbReference type="GO" id="GO:0007165">
    <property type="term" value="P:signal transduction"/>
    <property type="evidence" value="ECO:0007669"/>
    <property type="project" value="TreeGrafter"/>
</dbReference>
<evidence type="ECO:0000313" key="8">
    <source>
        <dbReference type="Proteomes" id="UP000199283"/>
    </source>
</evidence>
<dbReference type="SUPFAM" id="SSF55729">
    <property type="entry name" value="Acyl-CoA N-acyltransferases (Nat)"/>
    <property type="match status" value="1"/>
</dbReference>
<dbReference type="Gene3D" id="3.40.630.30">
    <property type="match status" value="1"/>
</dbReference>
<dbReference type="PRINTS" id="PR01549">
    <property type="entry name" value="AUTOINDCRSYN"/>
</dbReference>
<dbReference type="Pfam" id="PF00765">
    <property type="entry name" value="Autoind_synth"/>
    <property type="match status" value="1"/>
</dbReference>
<dbReference type="EMBL" id="FNZQ01000001">
    <property type="protein sequence ID" value="SEK57888.1"/>
    <property type="molecule type" value="Genomic_DNA"/>
</dbReference>
<dbReference type="InterPro" id="IPR016181">
    <property type="entry name" value="Acyl_CoA_acyltransferase"/>
</dbReference>
<comment type="similarity">
    <text evidence="5 6">Belongs to the autoinducer synthase family.</text>
</comment>
<dbReference type="Proteomes" id="UP000199283">
    <property type="component" value="Unassembled WGS sequence"/>
</dbReference>
<keyword evidence="4 5" id="KW-0071">Autoinducer synthesis</keyword>
<dbReference type="PANTHER" id="PTHR39322:SF1">
    <property type="entry name" value="ISOVALERYL-HOMOSERINE LACTONE SYNTHASE"/>
    <property type="match status" value="1"/>
</dbReference>
<protein>
    <recommendedName>
        <fullName evidence="6">Acyl-homoserine-lactone synthase</fullName>
        <ecNumber evidence="6">2.3.1.184</ecNumber>
    </recommendedName>
    <alternativeName>
        <fullName evidence="6">Autoinducer synthesis protein</fullName>
    </alternativeName>
</protein>
<dbReference type="AlphaFoldDB" id="A0A1H7I632"/>
<organism evidence="7 8">
    <name type="scientific">Jannaschia helgolandensis</name>
    <dbReference type="NCBI Taxonomy" id="188906"/>
    <lineage>
        <taxon>Bacteria</taxon>
        <taxon>Pseudomonadati</taxon>
        <taxon>Pseudomonadota</taxon>
        <taxon>Alphaproteobacteria</taxon>
        <taxon>Rhodobacterales</taxon>
        <taxon>Roseobacteraceae</taxon>
        <taxon>Jannaschia</taxon>
    </lineage>
</organism>
<evidence type="ECO:0000256" key="4">
    <source>
        <dbReference type="ARBA" id="ARBA00022929"/>
    </source>
</evidence>
<comment type="catalytic activity">
    <reaction evidence="6">
        <text>a fatty acyl-[ACP] + S-adenosyl-L-methionine = an N-acyl-L-homoserine lactone + S-methyl-5'-thioadenosine + holo-[ACP] + H(+)</text>
        <dbReference type="Rhea" id="RHEA:10096"/>
        <dbReference type="Rhea" id="RHEA-COMP:9685"/>
        <dbReference type="Rhea" id="RHEA-COMP:14125"/>
        <dbReference type="ChEBI" id="CHEBI:15378"/>
        <dbReference type="ChEBI" id="CHEBI:17509"/>
        <dbReference type="ChEBI" id="CHEBI:55474"/>
        <dbReference type="ChEBI" id="CHEBI:59789"/>
        <dbReference type="ChEBI" id="CHEBI:64479"/>
        <dbReference type="ChEBI" id="CHEBI:138651"/>
        <dbReference type="EC" id="2.3.1.184"/>
    </reaction>
</comment>
<evidence type="ECO:0000256" key="2">
    <source>
        <dbReference type="ARBA" id="ARBA00022679"/>
    </source>
</evidence>